<feature type="domain" description="Zinc finger DksA/TraR C4-type" evidence="5">
    <location>
        <begin position="84"/>
        <end position="116"/>
    </location>
</feature>
<dbReference type="PANTHER" id="PTHR33823">
    <property type="entry name" value="RNA POLYMERASE-BINDING TRANSCRIPTION FACTOR DKSA-RELATED"/>
    <property type="match status" value="1"/>
</dbReference>
<dbReference type="RefSeq" id="WP_344091689.1">
    <property type="nucleotide sequence ID" value="NZ_BAAAOG010000001.1"/>
</dbReference>
<dbReference type="PROSITE" id="PS51128">
    <property type="entry name" value="ZF_DKSA_2"/>
    <property type="match status" value="1"/>
</dbReference>
<keyword evidence="7" id="KW-1185">Reference proteome</keyword>
<dbReference type="Pfam" id="PF01258">
    <property type="entry name" value="zf-dskA_traR"/>
    <property type="match status" value="1"/>
</dbReference>
<organism evidence="6 7">
    <name type="scientific">Microbacterium deminutum</name>
    <dbReference type="NCBI Taxonomy" id="344164"/>
    <lineage>
        <taxon>Bacteria</taxon>
        <taxon>Bacillati</taxon>
        <taxon>Actinomycetota</taxon>
        <taxon>Actinomycetes</taxon>
        <taxon>Micrococcales</taxon>
        <taxon>Microbacteriaceae</taxon>
        <taxon>Microbacterium</taxon>
    </lineage>
</organism>
<keyword evidence="1" id="KW-0479">Metal-binding</keyword>
<dbReference type="PANTHER" id="PTHR33823:SF4">
    <property type="entry name" value="GENERAL STRESS PROTEIN 16O"/>
    <property type="match status" value="1"/>
</dbReference>
<keyword evidence="3" id="KW-0862">Zinc</keyword>
<dbReference type="InterPro" id="IPR000962">
    <property type="entry name" value="Znf_DskA_TraR"/>
</dbReference>
<sequence>MVNPQADLGIRLRELHTATRTRARALDAAIAQLRRDRGADVADDEHDPEGVTLSAEWAHLAGLRRAVAQELADLDEAGSRWDAGAYGVCVDCGRGIPIERLRARPAAARCVSCAEKAGG</sequence>
<gene>
    <name evidence="6" type="ORF">GCM10009776_09420</name>
</gene>
<dbReference type="EMBL" id="BAAAOG010000001">
    <property type="protein sequence ID" value="GAA1949532.1"/>
    <property type="molecule type" value="Genomic_DNA"/>
</dbReference>
<feature type="zinc finger region" description="dksA C4-type" evidence="4">
    <location>
        <begin position="89"/>
        <end position="113"/>
    </location>
</feature>
<evidence type="ECO:0000313" key="6">
    <source>
        <dbReference type="EMBL" id="GAA1949532.1"/>
    </source>
</evidence>
<dbReference type="Gene3D" id="1.20.120.910">
    <property type="entry name" value="DksA, coiled-coil domain"/>
    <property type="match status" value="1"/>
</dbReference>
<proteinExistence type="predicted"/>
<accession>A0ABN2QCD7</accession>
<evidence type="ECO:0000256" key="4">
    <source>
        <dbReference type="PROSITE-ProRule" id="PRU00510"/>
    </source>
</evidence>
<dbReference type="SUPFAM" id="SSF57716">
    <property type="entry name" value="Glucocorticoid receptor-like (DNA-binding domain)"/>
    <property type="match status" value="1"/>
</dbReference>
<keyword evidence="2" id="KW-0863">Zinc-finger</keyword>
<evidence type="ECO:0000313" key="7">
    <source>
        <dbReference type="Proteomes" id="UP001499933"/>
    </source>
</evidence>
<comment type="caution">
    <text evidence="6">The sequence shown here is derived from an EMBL/GenBank/DDBJ whole genome shotgun (WGS) entry which is preliminary data.</text>
</comment>
<evidence type="ECO:0000259" key="5">
    <source>
        <dbReference type="Pfam" id="PF01258"/>
    </source>
</evidence>
<evidence type="ECO:0000256" key="3">
    <source>
        <dbReference type="ARBA" id="ARBA00022833"/>
    </source>
</evidence>
<dbReference type="Proteomes" id="UP001499933">
    <property type="component" value="Unassembled WGS sequence"/>
</dbReference>
<reference evidence="6 7" key="1">
    <citation type="journal article" date="2019" name="Int. J. Syst. Evol. Microbiol.">
        <title>The Global Catalogue of Microorganisms (GCM) 10K type strain sequencing project: providing services to taxonomists for standard genome sequencing and annotation.</title>
        <authorList>
            <consortium name="The Broad Institute Genomics Platform"/>
            <consortium name="The Broad Institute Genome Sequencing Center for Infectious Disease"/>
            <person name="Wu L."/>
            <person name="Ma J."/>
        </authorList>
    </citation>
    <scope>NUCLEOTIDE SEQUENCE [LARGE SCALE GENOMIC DNA]</scope>
    <source>
        <strain evidence="6 7">JCM 14901</strain>
    </source>
</reference>
<name>A0ABN2QCD7_9MICO</name>
<evidence type="ECO:0000256" key="2">
    <source>
        <dbReference type="ARBA" id="ARBA00022771"/>
    </source>
</evidence>
<evidence type="ECO:0000256" key="1">
    <source>
        <dbReference type="ARBA" id="ARBA00022723"/>
    </source>
</evidence>
<protein>
    <recommendedName>
        <fullName evidence="5">Zinc finger DksA/TraR C4-type domain-containing protein</fullName>
    </recommendedName>
</protein>